<keyword evidence="1 3" id="KW-0238">DNA-binding</keyword>
<dbReference type="GO" id="GO:0032993">
    <property type="term" value="C:protein-DNA complex"/>
    <property type="evidence" value="ECO:0007669"/>
    <property type="project" value="TreeGrafter"/>
</dbReference>
<dbReference type="PANTHER" id="PTHR48111">
    <property type="entry name" value="REGULATOR OF RPOS"/>
    <property type="match status" value="1"/>
</dbReference>
<dbReference type="InterPro" id="IPR016032">
    <property type="entry name" value="Sig_transdc_resp-reg_C-effctor"/>
</dbReference>
<reference evidence="6 7" key="1">
    <citation type="submission" date="2020-08" db="EMBL/GenBank/DDBJ databases">
        <title>Sequencing the genomes of 1000 actinobacteria strains.</title>
        <authorList>
            <person name="Klenk H.-P."/>
        </authorList>
    </citation>
    <scope>NUCLEOTIDE SEQUENCE [LARGE SCALE GENOMIC DNA]</scope>
    <source>
        <strain evidence="6 7">DSM 15626</strain>
    </source>
</reference>
<dbReference type="InterPro" id="IPR001867">
    <property type="entry name" value="OmpR/PhoB-type_DNA-bd"/>
</dbReference>
<dbReference type="PROSITE" id="PS50110">
    <property type="entry name" value="RESPONSE_REGULATORY"/>
    <property type="match status" value="1"/>
</dbReference>
<evidence type="ECO:0000313" key="7">
    <source>
        <dbReference type="Proteomes" id="UP000553957"/>
    </source>
</evidence>
<dbReference type="CDD" id="cd00383">
    <property type="entry name" value="trans_reg_C"/>
    <property type="match status" value="1"/>
</dbReference>
<dbReference type="PANTHER" id="PTHR48111:SF36">
    <property type="entry name" value="TRANSCRIPTIONAL REGULATORY PROTEIN CUTR"/>
    <property type="match status" value="1"/>
</dbReference>
<name>A0A841S247_9ACTN</name>
<proteinExistence type="predicted"/>
<sequence length="234" mass="25697">MTRNPAGGAVRVLVVEDDVELQVAIPAALRSAALAVDLAGDIATADEALWVNTYDCVVFDRMLPDGDSIGYVRSRRQDGWSVPVLFLTAMDQLADRVDGFEHGGDDYLVKPFAVEELIVRVLSLSRRGPTIRPPILRYADVELDTGRREVRRAGVLVTLRAKEFSVLEFLMSRPEQAVSRTELLEHCWDAAADPMSNVVDVTITRLRSRLRGGPDLIQAVRGQGYRLIAPGSAG</sequence>
<dbReference type="PROSITE" id="PS51755">
    <property type="entry name" value="OMPR_PHOB"/>
    <property type="match status" value="1"/>
</dbReference>
<dbReference type="InterPro" id="IPR001789">
    <property type="entry name" value="Sig_transdc_resp-reg_receiver"/>
</dbReference>
<dbReference type="RefSeq" id="WP_171675738.1">
    <property type="nucleotide sequence ID" value="NZ_BAAAGT010000010.1"/>
</dbReference>
<comment type="caution">
    <text evidence="6">The sequence shown here is derived from an EMBL/GenBank/DDBJ whole genome shotgun (WGS) entry which is preliminary data.</text>
</comment>
<evidence type="ECO:0000313" key="6">
    <source>
        <dbReference type="EMBL" id="MBB6566238.1"/>
    </source>
</evidence>
<dbReference type="Gene3D" id="6.10.250.690">
    <property type="match status" value="1"/>
</dbReference>
<feature type="domain" description="OmpR/PhoB-type" evidence="5">
    <location>
        <begin position="133"/>
        <end position="229"/>
    </location>
</feature>
<dbReference type="InterPro" id="IPR036388">
    <property type="entry name" value="WH-like_DNA-bd_sf"/>
</dbReference>
<evidence type="ECO:0000259" key="4">
    <source>
        <dbReference type="PROSITE" id="PS50110"/>
    </source>
</evidence>
<protein>
    <submittedName>
        <fullName evidence="6">DNA-binding response OmpR family regulator</fullName>
    </submittedName>
</protein>
<feature type="domain" description="Response regulatory" evidence="4">
    <location>
        <begin position="11"/>
        <end position="125"/>
    </location>
</feature>
<keyword evidence="2" id="KW-0597">Phosphoprotein</keyword>
<feature type="DNA-binding region" description="OmpR/PhoB-type" evidence="3">
    <location>
        <begin position="133"/>
        <end position="229"/>
    </location>
</feature>
<evidence type="ECO:0000256" key="2">
    <source>
        <dbReference type="PROSITE-ProRule" id="PRU00169"/>
    </source>
</evidence>
<dbReference type="SUPFAM" id="SSF46894">
    <property type="entry name" value="C-terminal effector domain of the bipartite response regulators"/>
    <property type="match status" value="1"/>
</dbReference>
<evidence type="ECO:0000259" key="5">
    <source>
        <dbReference type="PROSITE" id="PS51755"/>
    </source>
</evidence>
<dbReference type="GO" id="GO:0005829">
    <property type="term" value="C:cytosol"/>
    <property type="evidence" value="ECO:0007669"/>
    <property type="project" value="TreeGrafter"/>
</dbReference>
<dbReference type="GO" id="GO:0006355">
    <property type="term" value="P:regulation of DNA-templated transcription"/>
    <property type="evidence" value="ECO:0007669"/>
    <property type="project" value="InterPro"/>
</dbReference>
<accession>A0A841S247</accession>
<dbReference type="GO" id="GO:0000976">
    <property type="term" value="F:transcription cis-regulatory region binding"/>
    <property type="evidence" value="ECO:0007669"/>
    <property type="project" value="TreeGrafter"/>
</dbReference>
<dbReference type="Pfam" id="PF00072">
    <property type="entry name" value="Response_reg"/>
    <property type="match status" value="1"/>
</dbReference>
<dbReference type="SUPFAM" id="SSF52172">
    <property type="entry name" value="CheY-like"/>
    <property type="match status" value="1"/>
</dbReference>
<dbReference type="EMBL" id="JACHKF010000001">
    <property type="protein sequence ID" value="MBB6566238.1"/>
    <property type="molecule type" value="Genomic_DNA"/>
</dbReference>
<dbReference type="SMART" id="SM00862">
    <property type="entry name" value="Trans_reg_C"/>
    <property type="match status" value="1"/>
</dbReference>
<feature type="modified residue" description="4-aspartylphosphate" evidence="2">
    <location>
        <position position="60"/>
    </location>
</feature>
<dbReference type="Gene3D" id="3.40.50.2300">
    <property type="match status" value="1"/>
</dbReference>
<dbReference type="AlphaFoldDB" id="A0A841S247"/>
<dbReference type="Proteomes" id="UP000553957">
    <property type="component" value="Unassembled WGS sequence"/>
</dbReference>
<dbReference type="SMART" id="SM00448">
    <property type="entry name" value="REC"/>
    <property type="match status" value="1"/>
</dbReference>
<evidence type="ECO:0000256" key="1">
    <source>
        <dbReference type="ARBA" id="ARBA00023125"/>
    </source>
</evidence>
<dbReference type="GO" id="GO:0000156">
    <property type="term" value="F:phosphorelay response regulator activity"/>
    <property type="evidence" value="ECO:0007669"/>
    <property type="project" value="TreeGrafter"/>
</dbReference>
<dbReference type="Gene3D" id="1.10.10.10">
    <property type="entry name" value="Winged helix-like DNA-binding domain superfamily/Winged helix DNA-binding domain"/>
    <property type="match status" value="1"/>
</dbReference>
<organism evidence="6 7">
    <name type="scientific">Kribbella sandramycini</name>
    <dbReference type="NCBI Taxonomy" id="60450"/>
    <lineage>
        <taxon>Bacteria</taxon>
        <taxon>Bacillati</taxon>
        <taxon>Actinomycetota</taxon>
        <taxon>Actinomycetes</taxon>
        <taxon>Propionibacteriales</taxon>
        <taxon>Kribbellaceae</taxon>
        <taxon>Kribbella</taxon>
    </lineage>
</organism>
<evidence type="ECO:0000256" key="3">
    <source>
        <dbReference type="PROSITE-ProRule" id="PRU01091"/>
    </source>
</evidence>
<dbReference type="Pfam" id="PF00486">
    <property type="entry name" value="Trans_reg_C"/>
    <property type="match status" value="1"/>
</dbReference>
<gene>
    <name evidence="6" type="ORF">HNR71_001875</name>
</gene>
<dbReference type="InterPro" id="IPR011006">
    <property type="entry name" value="CheY-like_superfamily"/>
</dbReference>
<dbReference type="InterPro" id="IPR039420">
    <property type="entry name" value="WalR-like"/>
</dbReference>